<name>A0ABY1AAK6_9LACO</name>
<feature type="domain" description="DDH" evidence="1">
    <location>
        <begin position="17"/>
        <end position="152"/>
    </location>
</feature>
<dbReference type="Proteomes" id="UP000182089">
    <property type="component" value="Unassembled WGS sequence"/>
</dbReference>
<dbReference type="EMBL" id="FOCC01000004">
    <property type="protein sequence ID" value="SEM54082.1"/>
    <property type="molecule type" value="Genomic_DNA"/>
</dbReference>
<evidence type="ECO:0000313" key="3">
    <source>
        <dbReference type="EMBL" id="SEM54082.1"/>
    </source>
</evidence>
<feature type="domain" description="DHHA1" evidence="2">
    <location>
        <begin position="232"/>
        <end position="308"/>
    </location>
</feature>
<protein>
    <submittedName>
        <fullName evidence="3">Phosphoesterase RecJ domain-containing protein</fullName>
    </submittedName>
</protein>
<dbReference type="Gene3D" id="3.90.1640.10">
    <property type="entry name" value="inorganic pyrophosphatase (n-terminal core)"/>
    <property type="match status" value="1"/>
</dbReference>
<evidence type="ECO:0000313" key="4">
    <source>
        <dbReference type="Proteomes" id="UP000182089"/>
    </source>
</evidence>
<dbReference type="InterPro" id="IPR003156">
    <property type="entry name" value="DHHA1_dom"/>
</dbReference>
<organism evidence="3 4">
    <name type="scientific">Ligilactobacillus ruminis</name>
    <dbReference type="NCBI Taxonomy" id="1623"/>
    <lineage>
        <taxon>Bacteria</taxon>
        <taxon>Bacillati</taxon>
        <taxon>Bacillota</taxon>
        <taxon>Bacilli</taxon>
        <taxon>Lactobacillales</taxon>
        <taxon>Lactobacillaceae</taxon>
        <taxon>Ligilactobacillus</taxon>
    </lineage>
</organism>
<dbReference type="InterPro" id="IPR001667">
    <property type="entry name" value="DDH_dom"/>
</dbReference>
<sequence length="314" mass="34759">MTVAAEIFNKIKEYQTIIIHRHQNADPDALGSQGGLAEIIRDNFPDKKVVTVGKDTLGLKWLLQADEVLDELYQDALVIVTDTANTPRIDDERYLKGKYLIKIDHHPDDDPYGDLSLVNPEASSCSEIIFDLAQANQLKISQKAASLLYTGIVGDTGRFMYDCTTPHTLKVAAQLMQTGIDCTKINRKIDEISLAEAKLAAYAYQNLKLTEHRAAYLVVNRQIMTELGVNNTAKIVSLPGKISEVLCWALIVEQEDGSYRLRLRSKQPVINELAKEYDGGGHPLASGAKLPSAAGIEQFVTKLDQVAAKFMEEN</sequence>
<dbReference type="InterPro" id="IPR038763">
    <property type="entry name" value="DHH_sf"/>
</dbReference>
<proteinExistence type="predicted"/>
<dbReference type="Gene3D" id="3.10.310.30">
    <property type="match status" value="1"/>
</dbReference>
<dbReference type="PANTHER" id="PTHR47618:SF1">
    <property type="entry name" value="BIFUNCTIONAL OLIGORIBONUCLEASE AND PAP PHOSPHATASE NRNA"/>
    <property type="match status" value="1"/>
</dbReference>
<reference evidence="3 4" key="1">
    <citation type="submission" date="2016-10" db="EMBL/GenBank/DDBJ databases">
        <authorList>
            <person name="Varghese N."/>
            <person name="Submissions S."/>
        </authorList>
    </citation>
    <scope>NUCLEOTIDE SEQUENCE [LARGE SCALE GENOMIC DNA]</scope>
    <source>
        <strain evidence="3 4">WC1T17</strain>
    </source>
</reference>
<gene>
    <name evidence="3" type="ORF">SAMN05216431_10439</name>
</gene>
<dbReference type="SUPFAM" id="SSF64182">
    <property type="entry name" value="DHH phosphoesterases"/>
    <property type="match status" value="1"/>
</dbReference>
<accession>A0ABY1AAK6</accession>
<dbReference type="PANTHER" id="PTHR47618">
    <property type="entry name" value="BIFUNCTIONAL OLIGORIBONUCLEASE AND PAP PHOSPHATASE NRNA"/>
    <property type="match status" value="1"/>
</dbReference>
<comment type="caution">
    <text evidence="3">The sequence shown here is derived from an EMBL/GenBank/DDBJ whole genome shotgun (WGS) entry which is preliminary data.</text>
</comment>
<dbReference type="Pfam" id="PF01368">
    <property type="entry name" value="DHH"/>
    <property type="match status" value="1"/>
</dbReference>
<dbReference type="Pfam" id="PF02272">
    <property type="entry name" value="DHHA1"/>
    <property type="match status" value="1"/>
</dbReference>
<evidence type="ECO:0000259" key="1">
    <source>
        <dbReference type="Pfam" id="PF01368"/>
    </source>
</evidence>
<dbReference type="InterPro" id="IPR051319">
    <property type="entry name" value="Oligoribo/pAp-PDE_c-di-AMP_PDE"/>
</dbReference>
<evidence type="ECO:0000259" key="2">
    <source>
        <dbReference type="Pfam" id="PF02272"/>
    </source>
</evidence>